<evidence type="ECO:0000256" key="4">
    <source>
        <dbReference type="ARBA" id="ARBA00022723"/>
    </source>
</evidence>
<dbReference type="Gene3D" id="1.10.8.50">
    <property type="match status" value="1"/>
</dbReference>
<comment type="function">
    <text evidence="15">Involved in base excision repair of DNA damaged by oxidation or by mutagenic agents. Acts as DNA glycosylase that recognizes and removes damaged bases. Has a preference for oxidized purines, such as 7,8-dihydro-8-oxoguanine (8-oxoG). Has AP (apurinic/apyrimidinic) lyase activity and introduces nicks in the DNA strand. Cleaves the DNA backbone by beta-delta elimination to generate a single-strand break at the site of the removed base with both 3'- and 5'-phosphates.</text>
</comment>
<keyword evidence="9 15" id="KW-0238">DNA-binding</keyword>
<feature type="domain" description="FPG-type" evidence="16">
    <location>
        <begin position="241"/>
        <end position="275"/>
    </location>
</feature>
<dbReference type="GO" id="GO:0008534">
    <property type="term" value="F:oxidized purine nucleobase lesion DNA N-glycosylase activity"/>
    <property type="evidence" value="ECO:0007669"/>
    <property type="project" value="UniProtKB-EC"/>
</dbReference>
<evidence type="ECO:0000256" key="13">
    <source>
        <dbReference type="ARBA" id="ARBA00023295"/>
    </source>
</evidence>
<keyword evidence="5 15" id="KW-0227">DNA damage</keyword>
<dbReference type="InterPro" id="IPR020629">
    <property type="entry name" value="FPG_Glyclase"/>
</dbReference>
<dbReference type="PROSITE" id="PS51066">
    <property type="entry name" value="ZF_FPG_2"/>
    <property type="match status" value="1"/>
</dbReference>
<dbReference type="EC" id="4.2.99.18" evidence="15"/>
<feature type="active site" description="Proton donor" evidence="15">
    <location>
        <position position="3"/>
    </location>
</feature>
<dbReference type="InterPro" id="IPR015886">
    <property type="entry name" value="H2TH_FPG"/>
</dbReference>
<feature type="active site" description="Proton donor; for delta-elimination activity" evidence="15">
    <location>
        <position position="265"/>
    </location>
</feature>
<comment type="similarity">
    <text evidence="2 15">Belongs to the FPG family.</text>
</comment>
<evidence type="ECO:0000256" key="5">
    <source>
        <dbReference type="ARBA" id="ARBA00022763"/>
    </source>
</evidence>
<evidence type="ECO:0000256" key="12">
    <source>
        <dbReference type="ARBA" id="ARBA00023268"/>
    </source>
</evidence>
<feature type="binding site" evidence="15">
    <location>
        <position position="156"/>
    </location>
    <ligand>
        <name>DNA</name>
        <dbReference type="ChEBI" id="CHEBI:16991"/>
    </ligand>
</feature>
<name>A0ABW4CPL6_9LACO</name>
<evidence type="ECO:0000256" key="1">
    <source>
        <dbReference type="ARBA" id="ARBA00001668"/>
    </source>
</evidence>
<dbReference type="CDD" id="cd08966">
    <property type="entry name" value="EcFpg-like_N"/>
    <property type="match status" value="1"/>
</dbReference>
<dbReference type="SMART" id="SM01232">
    <property type="entry name" value="H2TH"/>
    <property type="match status" value="1"/>
</dbReference>
<dbReference type="PROSITE" id="PS01242">
    <property type="entry name" value="ZF_FPG_1"/>
    <property type="match status" value="1"/>
</dbReference>
<comment type="subunit">
    <text evidence="3 15">Monomer.</text>
</comment>
<dbReference type="SUPFAM" id="SSF46946">
    <property type="entry name" value="S13-like H2TH domain"/>
    <property type="match status" value="1"/>
</dbReference>
<evidence type="ECO:0000256" key="14">
    <source>
        <dbReference type="ARBA" id="ARBA00044632"/>
    </source>
</evidence>
<accession>A0ABW4CPL6</accession>
<dbReference type="SUPFAM" id="SSF57716">
    <property type="entry name" value="Glucocorticoid receptor-like (DNA-binding domain)"/>
    <property type="match status" value="1"/>
</dbReference>
<keyword evidence="4 15" id="KW-0479">Metal-binding</keyword>
<comment type="caution">
    <text evidence="15">Lacks conserved residue(s) required for the propagation of feature annotation.</text>
</comment>
<feature type="binding site" evidence="15">
    <location>
        <position position="112"/>
    </location>
    <ligand>
        <name>DNA</name>
        <dbReference type="ChEBI" id="CHEBI:16991"/>
    </ligand>
</feature>
<dbReference type="InterPro" id="IPR000214">
    <property type="entry name" value="Znf_DNA_glyclase/AP_lyase"/>
</dbReference>
<dbReference type="EMBL" id="JBHTOG010000020">
    <property type="protein sequence ID" value="MFD1431963.1"/>
    <property type="molecule type" value="Genomic_DNA"/>
</dbReference>
<keyword evidence="7 15" id="KW-0378">Hydrolase</keyword>
<reference evidence="19" key="1">
    <citation type="journal article" date="2019" name="Int. J. Syst. Evol. Microbiol.">
        <title>The Global Catalogue of Microorganisms (GCM) 10K type strain sequencing project: providing services to taxonomists for standard genome sequencing and annotation.</title>
        <authorList>
            <consortium name="The Broad Institute Genomics Platform"/>
            <consortium name="The Broad Institute Genome Sequencing Center for Infectious Disease"/>
            <person name="Wu L."/>
            <person name="Ma J."/>
        </authorList>
    </citation>
    <scope>NUCLEOTIDE SEQUENCE [LARGE SCALE GENOMIC DNA]</scope>
    <source>
        <strain evidence="19">CCM 8947</strain>
    </source>
</reference>
<dbReference type="Gene3D" id="3.20.190.10">
    <property type="entry name" value="MutM-like, N-terminal"/>
    <property type="match status" value="1"/>
</dbReference>
<keyword evidence="12 15" id="KW-0511">Multifunctional enzyme</keyword>
<evidence type="ECO:0000256" key="8">
    <source>
        <dbReference type="ARBA" id="ARBA00022833"/>
    </source>
</evidence>
<dbReference type="InterPro" id="IPR010979">
    <property type="entry name" value="Ribosomal_uS13-like_H2TH"/>
</dbReference>
<keyword evidence="8 15" id="KW-0862">Zinc</keyword>
<dbReference type="SUPFAM" id="SSF81624">
    <property type="entry name" value="N-terminal domain of MutM-like DNA repair proteins"/>
    <property type="match status" value="1"/>
</dbReference>
<evidence type="ECO:0000256" key="2">
    <source>
        <dbReference type="ARBA" id="ARBA00009409"/>
    </source>
</evidence>
<evidence type="ECO:0000256" key="11">
    <source>
        <dbReference type="ARBA" id="ARBA00023239"/>
    </source>
</evidence>
<sequence>MPELPEVENVRRGLSKLVVGKTVTAVDANWPKTLIGGLTAFRTALIGRTITGVDRRGKYLLIRFDQDLTLVSHLRMEGKYQLAASADQEPPRFMHVWFTFADGSQMRYADMRKFGRMQLVLTGTENSTVSGLSTLGPEPDDPSWTAATFYDALHRRKAPIKSVLLDQNVVAGIGNIYADETLWLSQLSPLQPAATLKRAEVVRLHDNIIQELATATELGGTTVHSFLDAGGHTGRFQEQLHVYGQEGTPCARCGTEILKTKVGERGTHFCPHCQPLRKRRLP</sequence>
<evidence type="ECO:0000256" key="15">
    <source>
        <dbReference type="HAMAP-Rule" id="MF_00103"/>
    </source>
</evidence>
<dbReference type="HAMAP" id="MF_00103">
    <property type="entry name" value="Fapy_DNA_glycosyl"/>
    <property type="match status" value="1"/>
</dbReference>
<comment type="cofactor">
    <cofactor evidence="15">
        <name>Zn(2+)</name>
        <dbReference type="ChEBI" id="CHEBI:29105"/>
    </cofactor>
    <text evidence="15">Binds 1 zinc ion per subunit.</text>
</comment>
<dbReference type="InterPro" id="IPR012319">
    <property type="entry name" value="FPG_cat"/>
</dbReference>
<evidence type="ECO:0000313" key="18">
    <source>
        <dbReference type="EMBL" id="MFD1431963.1"/>
    </source>
</evidence>
<evidence type="ECO:0000256" key="6">
    <source>
        <dbReference type="ARBA" id="ARBA00022771"/>
    </source>
</evidence>
<dbReference type="PANTHER" id="PTHR22993">
    <property type="entry name" value="FORMAMIDOPYRIMIDINE-DNA GLYCOSYLASE"/>
    <property type="match status" value="1"/>
</dbReference>
<keyword evidence="10 15" id="KW-0234">DNA repair</keyword>
<dbReference type="InterPro" id="IPR015887">
    <property type="entry name" value="DNA_glyclase_Znf_dom_DNA_BS"/>
</dbReference>
<evidence type="ECO:0000313" key="19">
    <source>
        <dbReference type="Proteomes" id="UP001597192"/>
    </source>
</evidence>
<evidence type="ECO:0000259" key="17">
    <source>
        <dbReference type="PROSITE" id="PS51068"/>
    </source>
</evidence>
<comment type="catalytic activity">
    <reaction evidence="14 15">
        <text>2'-deoxyribonucleotide-(2'-deoxyribose 5'-phosphate)-2'-deoxyribonucleotide-DNA = a 3'-end 2'-deoxyribonucleotide-(2,3-dehydro-2,3-deoxyribose 5'-phosphate)-DNA + a 5'-end 5'-phospho-2'-deoxyribonucleoside-DNA + H(+)</text>
        <dbReference type="Rhea" id="RHEA:66592"/>
        <dbReference type="Rhea" id="RHEA-COMP:13180"/>
        <dbReference type="Rhea" id="RHEA-COMP:16897"/>
        <dbReference type="Rhea" id="RHEA-COMP:17067"/>
        <dbReference type="ChEBI" id="CHEBI:15378"/>
        <dbReference type="ChEBI" id="CHEBI:136412"/>
        <dbReference type="ChEBI" id="CHEBI:157695"/>
        <dbReference type="ChEBI" id="CHEBI:167181"/>
        <dbReference type="EC" id="4.2.99.18"/>
    </reaction>
</comment>
<dbReference type="Pfam" id="PF06827">
    <property type="entry name" value="zf-FPG_IleRS"/>
    <property type="match status" value="1"/>
</dbReference>
<dbReference type="NCBIfam" id="NF002211">
    <property type="entry name" value="PRK01103.1"/>
    <property type="match status" value="1"/>
</dbReference>
<dbReference type="PROSITE" id="PS51068">
    <property type="entry name" value="FPG_CAT"/>
    <property type="match status" value="1"/>
</dbReference>
<dbReference type="SMART" id="SM00898">
    <property type="entry name" value="Fapy_DNA_glyco"/>
    <property type="match status" value="1"/>
</dbReference>
<organism evidence="18 19">
    <name type="scientific">Lacticaseibacillus yichunensis</name>
    <dbReference type="NCBI Taxonomy" id="2486015"/>
    <lineage>
        <taxon>Bacteria</taxon>
        <taxon>Bacillati</taxon>
        <taxon>Bacillota</taxon>
        <taxon>Bacilli</taxon>
        <taxon>Lactobacillales</taxon>
        <taxon>Lactobacillaceae</taxon>
        <taxon>Lacticaseibacillus</taxon>
    </lineage>
</organism>
<evidence type="ECO:0000256" key="9">
    <source>
        <dbReference type="ARBA" id="ARBA00023125"/>
    </source>
</evidence>
<gene>
    <name evidence="15 18" type="primary">mutM</name>
    <name evidence="15" type="synonym">fpg</name>
    <name evidence="18" type="ORF">ACFQ47_04620</name>
</gene>
<keyword evidence="13 15" id="KW-0326">Glycosidase</keyword>
<keyword evidence="19" id="KW-1185">Reference proteome</keyword>
<dbReference type="InterPro" id="IPR010663">
    <property type="entry name" value="Znf_FPG/IleRS"/>
</dbReference>
<feature type="active site" description="Schiff-base intermediate with DNA" evidence="15">
    <location>
        <position position="2"/>
    </location>
</feature>
<dbReference type="EC" id="3.2.2.23" evidence="15"/>
<keyword evidence="6 15" id="KW-0863">Zinc-finger</keyword>
<dbReference type="PANTHER" id="PTHR22993:SF9">
    <property type="entry name" value="FORMAMIDOPYRIMIDINE-DNA GLYCOSYLASE"/>
    <property type="match status" value="1"/>
</dbReference>
<evidence type="ECO:0000256" key="3">
    <source>
        <dbReference type="ARBA" id="ARBA00011245"/>
    </source>
</evidence>
<protein>
    <recommendedName>
        <fullName evidence="15">Formamidopyrimidine-DNA glycosylase</fullName>
        <shortName evidence="15">Fapy-DNA glycosylase</shortName>
        <ecNumber evidence="15">3.2.2.23</ecNumber>
    </recommendedName>
    <alternativeName>
        <fullName evidence="15">DNA-(apurinic or apyrimidinic site) lyase MutM</fullName>
        <shortName evidence="15">AP lyase MutM</shortName>
        <ecNumber evidence="15">4.2.99.18</ecNumber>
    </alternativeName>
</protein>
<feature type="active site" description="Proton donor; for beta-elimination activity" evidence="15">
    <location>
        <position position="58"/>
    </location>
</feature>
<comment type="caution">
    <text evidence="18">The sequence shown here is derived from an EMBL/GenBank/DDBJ whole genome shotgun (WGS) entry which is preliminary data.</text>
</comment>
<evidence type="ECO:0000256" key="7">
    <source>
        <dbReference type="ARBA" id="ARBA00022801"/>
    </source>
</evidence>
<dbReference type="Proteomes" id="UP001597192">
    <property type="component" value="Unassembled WGS sequence"/>
</dbReference>
<feature type="domain" description="Formamidopyrimidine-DNA glycosylase catalytic" evidence="17">
    <location>
        <begin position="2"/>
        <end position="115"/>
    </location>
</feature>
<dbReference type="RefSeq" id="WP_125696046.1">
    <property type="nucleotide sequence ID" value="NZ_JBHTOG010000020.1"/>
</dbReference>
<comment type="catalytic activity">
    <reaction evidence="1 15">
        <text>Hydrolysis of DNA containing ring-opened 7-methylguanine residues, releasing 2,6-diamino-4-hydroxy-5-(N-methyl)formamidopyrimidine.</text>
        <dbReference type="EC" id="3.2.2.23"/>
    </reaction>
</comment>
<evidence type="ECO:0000256" key="10">
    <source>
        <dbReference type="ARBA" id="ARBA00023204"/>
    </source>
</evidence>
<evidence type="ECO:0000259" key="16">
    <source>
        <dbReference type="PROSITE" id="PS51066"/>
    </source>
</evidence>
<dbReference type="Pfam" id="PF06831">
    <property type="entry name" value="H2TH"/>
    <property type="match status" value="1"/>
</dbReference>
<keyword evidence="11 15" id="KW-0456">Lyase</keyword>
<proteinExistence type="inferred from homology"/>
<dbReference type="Pfam" id="PF01149">
    <property type="entry name" value="Fapy_DNA_glyco"/>
    <property type="match status" value="1"/>
</dbReference>
<dbReference type="NCBIfam" id="TIGR00577">
    <property type="entry name" value="fpg"/>
    <property type="match status" value="1"/>
</dbReference>
<dbReference type="InterPro" id="IPR035937">
    <property type="entry name" value="FPG_N"/>
</dbReference>